<dbReference type="EMBL" id="JAPFFF010000012">
    <property type="protein sequence ID" value="KAK8876321.1"/>
    <property type="molecule type" value="Genomic_DNA"/>
</dbReference>
<dbReference type="PANTHER" id="PTHR24159:SF5">
    <property type="entry name" value="ANK_REP_REGION DOMAIN-CONTAINING PROTEIN"/>
    <property type="match status" value="1"/>
</dbReference>
<keyword evidence="2" id="KW-1185">Reference proteome</keyword>
<dbReference type="Proteomes" id="UP001470230">
    <property type="component" value="Unassembled WGS sequence"/>
</dbReference>
<name>A0ABR2JEW8_9EUKA</name>
<protein>
    <recommendedName>
        <fullName evidence="3">DUF3447 domain-containing protein</fullName>
    </recommendedName>
</protein>
<evidence type="ECO:0000313" key="1">
    <source>
        <dbReference type="EMBL" id="KAK8876321.1"/>
    </source>
</evidence>
<evidence type="ECO:0008006" key="3">
    <source>
        <dbReference type="Google" id="ProtNLM"/>
    </source>
</evidence>
<reference evidence="1 2" key="1">
    <citation type="submission" date="2024-04" db="EMBL/GenBank/DDBJ databases">
        <title>Tritrichomonas musculus Genome.</title>
        <authorList>
            <person name="Alves-Ferreira E."/>
            <person name="Grigg M."/>
            <person name="Lorenzi H."/>
            <person name="Galac M."/>
        </authorList>
    </citation>
    <scope>NUCLEOTIDE SEQUENCE [LARGE SCALE GENOMIC DNA]</scope>
    <source>
        <strain evidence="1 2">EAF2021</strain>
    </source>
</reference>
<dbReference type="PANTHER" id="PTHR24159">
    <property type="match status" value="1"/>
</dbReference>
<comment type="caution">
    <text evidence="1">The sequence shown here is derived from an EMBL/GenBank/DDBJ whole genome shotgun (WGS) entry which is preliminary data.</text>
</comment>
<evidence type="ECO:0000313" key="2">
    <source>
        <dbReference type="Proteomes" id="UP001470230"/>
    </source>
</evidence>
<dbReference type="SUPFAM" id="SSF48403">
    <property type="entry name" value="Ankyrin repeat"/>
    <property type="match status" value="1"/>
</dbReference>
<proteinExistence type="predicted"/>
<dbReference type="Gene3D" id="1.25.40.20">
    <property type="entry name" value="Ankyrin repeat-containing domain"/>
    <property type="match status" value="1"/>
</dbReference>
<dbReference type="InterPro" id="IPR036770">
    <property type="entry name" value="Ankyrin_rpt-contain_sf"/>
</dbReference>
<organism evidence="1 2">
    <name type="scientific">Tritrichomonas musculus</name>
    <dbReference type="NCBI Taxonomy" id="1915356"/>
    <lineage>
        <taxon>Eukaryota</taxon>
        <taxon>Metamonada</taxon>
        <taxon>Parabasalia</taxon>
        <taxon>Tritrichomonadida</taxon>
        <taxon>Tritrichomonadidae</taxon>
        <taxon>Tritrichomonas</taxon>
    </lineage>
</organism>
<sequence>MNIVFENEEKLKFFEQIQLNLCSLECNASDTQINQLIKQIPESMLVQKDDLMVICHIFAVYIRIKLKSMKKNAFKLFGGIMDYLKKYLQNESIFFWNILGGLHFLKLWMYQEGLISIETIILAAKKNKSNSITKYFLPEIIEREPDVFENELKYTLDSSIYSPEKIKEHKEKRDKYLKWICDSGDYNDPLYHEIETRKLFASIMADDIDSFQKLISNNNIDINTKIRESIYQNSHLFYVDSSLLDIAIEYNATKIAKFLILNNAEFTNGMIFGAITSNNYEMIHLVESNMPDKSKIPENLIWYSVNHWNDDVTEYALNNYNELDFLEKSGVKIENKKIVFDTIQSTFEYVNFSFFRTKLLPFLRNNEQFVSENIHDILRLTFCEKSGYFTKEFLKYPNIDINHYFDNSQFSILGNAINENNTRAVEILMENRQIDVNKNAFKKFPPLIFAIGSYVDMKIVDLLCRHPEININLRDGRWGVSSFEISVSRGNFYSFKYLTENYEKLEAKSYGCLFFFALKLRFLQTLRLLMQFYFKKGENDSYDVIEKSVKNFKFDASYRDEYLDDLKNVYNELKNIK</sequence>
<accession>A0ABR2JEW8</accession>
<gene>
    <name evidence="1" type="ORF">M9Y10_006518</name>
</gene>